<reference evidence="1" key="1">
    <citation type="submission" date="2021-01" db="EMBL/GenBank/DDBJ databases">
        <title>Whole genome shotgun sequence of Actinoplanes ferrugineus NBRC 15555.</title>
        <authorList>
            <person name="Komaki H."/>
            <person name="Tamura T."/>
        </authorList>
    </citation>
    <scope>NUCLEOTIDE SEQUENCE</scope>
    <source>
        <strain evidence="1">NBRC 15555</strain>
    </source>
</reference>
<dbReference type="AlphaFoldDB" id="A0A919J915"/>
<comment type="caution">
    <text evidence="1">The sequence shown here is derived from an EMBL/GenBank/DDBJ whole genome shotgun (WGS) entry which is preliminary data.</text>
</comment>
<dbReference type="EMBL" id="BOMM01000099">
    <property type="protein sequence ID" value="GIE16765.1"/>
    <property type="molecule type" value="Genomic_DNA"/>
</dbReference>
<sequence>MRHPDRGDQDVGRAECDKCGMSYQMPDVFGQYRRKSDGLAVIVGGCTGSESFSEVTCRRADGSGHRWYVRLENFWKKYERAAS</sequence>
<name>A0A919J915_9ACTN</name>
<gene>
    <name evidence="1" type="ORF">Afe05nite_86050</name>
</gene>
<evidence type="ECO:0000313" key="2">
    <source>
        <dbReference type="Proteomes" id="UP000598174"/>
    </source>
</evidence>
<keyword evidence="2" id="KW-1185">Reference proteome</keyword>
<accession>A0A919J915</accession>
<protein>
    <submittedName>
        <fullName evidence="1">Uncharacterized protein</fullName>
    </submittedName>
</protein>
<proteinExistence type="predicted"/>
<dbReference type="Proteomes" id="UP000598174">
    <property type="component" value="Unassembled WGS sequence"/>
</dbReference>
<organism evidence="1 2">
    <name type="scientific">Paractinoplanes ferrugineus</name>
    <dbReference type="NCBI Taxonomy" id="113564"/>
    <lineage>
        <taxon>Bacteria</taxon>
        <taxon>Bacillati</taxon>
        <taxon>Actinomycetota</taxon>
        <taxon>Actinomycetes</taxon>
        <taxon>Micromonosporales</taxon>
        <taxon>Micromonosporaceae</taxon>
        <taxon>Paractinoplanes</taxon>
    </lineage>
</organism>
<evidence type="ECO:0000313" key="1">
    <source>
        <dbReference type="EMBL" id="GIE16765.1"/>
    </source>
</evidence>